<gene>
    <name evidence="4" type="ORF">GCM10023331_13280</name>
</gene>
<dbReference type="InterPro" id="IPR052216">
    <property type="entry name" value="CRISPR_Csm3_endoribonuclease"/>
</dbReference>
<keyword evidence="5" id="KW-1185">Reference proteome</keyword>
<sequence length="547" mass="62194">MSELIYNIRYIARVDMETTTPLTTRSGEKNWVSDQLIYRDAFGLPGILGTSITGILRSLCGEGDATDEIFGRTGRNDGLRDDDLSDDGFGARLMVSNAYLIGKDNEVVQTVEEYMRQRDYLSDMTVIMERDHVRINHKGIAEDKAKYDEEILPAGARFRFELSLQGNSEDDIFWNKLMALINSQAFVLGGGTRNGKGQVNILKQYTKVLDLRNSGELEEWLQYTPNLNQGLKNAKDYEGNKEIALEGWVNQNIQLKARDFFITAGIDIPKQDYEGRPIDKQYKTEKKFSYTEGYPKLKEEPFVLLPSTSVKGALSHRVAYHYNMKAEIFADQKGILNRIQEHKKKFQEDIDQWKEEMKKTITQERDITNLLTNGTSTEISTEANRVFTAYSDEQSLAYQQFEAKKGELQKELNSLKKKLNEAISVGEDNPAVRQLFGFTDEENNASARGNVIIQDVYLSKNEVEEKLFNHVKIDRFTGGAFNGALFNEVTVTTEKPFELKILVKEEALKDFLVREAWEAALTDLKEGRLPLGGGTMKGHGVFEEPKN</sequence>
<feature type="coiled-coil region" evidence="2">
    <location>
        <begin position="336"/>
        <end position="363"/>
    </location>
</feature>
<name>A0ABP9D8S4_9BACT</name>
<proteinExistence type="predicted"/>
<evidence type="ECO:0000256" key="2">
    <source>
        <dbReference type="SAM" id="Coils"/>
    </source>
</evidence>
<dbReference type="CDD" id="cd09726">
    <property type="entry name" value="RAMP_I_III"/>
    <property type="match status" value="2"/>
</dbReference>
<dbReference type="InterPro" id="IPR005537">
    <property type="entry name" value="RAMP_III_fam"/>
</dbReference>
<keyword evidence="1" id="KW-0051">Antiviral defense</keyword>
<evidence type="ECO:0000313" key="5">
    <source>
        <dbReference type="Proteomes" id="UP001500298"/>
    </source>
</evidence>
<dbReference type="PANTHER" id="PTHR35579">
    <property type="entry name" value="CRISPR SYSTEM CMS ENDORIBONUCLEASE CSM3"/>
    <property type="match status" value="1"/>
</dbReference>
<evidence type="ECO:0000259" key="3">
    <source>
        <dbReference type="Pfam" id="PF03787"/>
    </source>
</evidence>
<feature type="domain" description="CRISPR type III-associated protein" evidence="3">
    <location>
        <begin position="16"/>
        <end position="199"/>
    </location>
</feature>
<keyword evidence="2" id="KW-0175">Coiled coil</keyword>
<comment type="caution">
    <text evidence="4">The sequence shown here is derived from an EMBL/GenBank/DDBJ whole genome shotgun (WGS) entry which is preliminary data.</text>
</comment>
<dbReference type="RefSeq" id="WP_345370302.1">
    <property type="nucleotide sequence ID" value="NZ_BAABJX010000021.1"/>
</dbReference>
<evidence type="ECO:0000313" key="4">
    <source>
        <dbReference type="EMBL" id="GAA4829473.1"/>
    </source>
</evidence>
<dbReference type="PANTHER" id="PTHR35579:SF6">
    <property type="entry name" value="DUF324 DOMAIN-CONTAINING PROTEIN"/>
    <property type="match status" value="1"/>
</dbReference>
<reference evidence="5" key="1">
    <citation type="journal article" date="2019" name="Int. J. Syst. Evol. Microbiol.">
        <title>The Global Catalogue of Microorganisms (GCM) 10K type strain sequencing project: providing services to taxonomists for standard genome sequencing and annotation.</title>
        <authorList>
            <consortium name="The Broad Institute Genomics Platform"/>
            <consortium name="The Broad Institute Genome Sequencing Center for Infectious Disease"/>
            <person name="Wu L."/>
            <person name="Ma J."/>
        </authorList>
    </citation>
    <scope>NUCLEOTIDE SEQUENCE [LARGE SCALE GENOMIC DNA]</scope>
    <source>
        <strain evidence="5">JCM 18326</strain>
    </source>
</reference>
<feature type="domain" description="CRISPR type III-associated protein" evidence="3">
    <location>
        <begin position="304"/>
        <end position="543"/>
    </location>
</feature>
<protein>
    <recommendedName>
        <fullName evidence="3">CRISPR type III-associated protein domain-containing protein</fullName>
    </recommendedName>
</protein>
<dbReference type="Proteomes" id="UP001500298">
    <property type="component" value="Unassembled WGS sequence"/>
</dbReference>
<evidence type="ECO:0000256" key="1">
    <source>
        <dbReference type="ARBA" id="ARBA00023118"/>
    </source>
</evidence>
<organism evidence="4 5">
    <name type="scientific">Algivirga pacifica</name>
    <dbReference type="NCBI Taxonomy" id="1162670"/>
    <lineage>
        <taxon>Bacteria</taxon>
        <taxon>Pseudomonadati</taxon>
        <taxon>Bacteroidota</taxon>
        <taxon>Cytophagia</taxon>
        <taxon>Cytophagales</taxon>
        <taxon>Flammeovirgaceae</taxon>
        <taxon>Algivirga</taxon>
    </lineage>
</organism>
<accession>A0ABP9D8S4</accession>
<dbReference type="Pfam" id="PF03787">
    <property type="entry name" value="RAMPs"/>
    <property type="match status" value="2"/>
</dbReference>
<feature type="coiled-coil region" evidence="2">
    <location>
        <begin position="398"/>
        <end position="425"/>
    </location>
</feature>
<dbReference type="EMBL" id="BAABJX010000021">
    <property type="protein sequence ID" value="GAA4829473.1"/>
    <property type="molecule type" value="Genomic_DNA"/>
</dbReference>